<name>A0A482Y1U1_9EURY</name>
<evidence type="ECO:0000313" key="2">
    <source>
        <dbReference type="Proteomes" id="UP000291097"/>
    </source>
</evidence>
<dbReference type="EMBL" id="SHMP01000009">
    <property type="protein sequence ID" value="RZV06170.1"/>
    <property type="molecule type" value="Genomic_DNA"/>
</dbReference>
<evidence type="ECO:0000313" key="1">
    <source>
        <dbReference type="EMBL" id="RZV06170.1"/>
    </source>
</evidence>
<dbReference type="Proteomes" id="UP000291097">
    <property type="component" value="Unassembled WGS sequence"/>
</dbReference>
<proteinExistence type="predicted"/>
<dbReference type="AlphaFoldDB" id="A0A482Y1U1"/>
<accession>A0A482Y1U1</accession>
<protein>
    <submittedName>
        <fullName evidence="1">Uncharacterized protein</fullName>
    </submittedName>
</protein>
<organism evidence="1 2">
    <name type="scientific">Natrinema hispanicum</name>
    <dbReference type="NCBI Taxonomy" id="392421"/>
    <lineage>
        <taxon>Archaea</taxon>
        <taxon>Methanobacteriati</taxon>
        <taxon>Methanobacteriota</taxon>
        <taxon>Stenosarchaea group</taxon>
        <taxon>Halobacteria</taxon>
        <taxon>Halobacteriales</taxon>
        <taxon>Natrialbaceae</taxon>
        <taxon>Natrinema</taxon>
    </lineage>
</organism>
<comment type="caution">
    <text evidence="1">The sequence shown here is derived from an EMBL/GenBank/DDBJ whole genome shotgun (WGS) entry which is preliminary data.</text>
</comment>
<sequence>MDFSKIFNTINKNKTSRKCEEIWSFIHSCLFYTPCFATAETVLLENSMIWNRY</sequence>
<reference evidence="1 2" key="1">
    <citation type="submission" date="2019-02" db="EMBL/GenBank/DDBJ databases">
        <title>Genomic Encyclopedia of Archaeal and Bacterial Type Strains, Phase II (KMG-II): from individual species to whole genera.</title>
        <authorList>
            <person name="Goeker M."/>
        </authorList>
    </citation>
    <scope>NUCLEOTIDE SEQUENCE [LARGE SCALE GENOMIC DNA]</scope>
    <source>
        <strain evidence="1 2">DSM 18328</strain>
    </source>
</reference>
<gene>
    <name evidence="1" type="ORF">BDK88_4129</name>
</gene>